<dbReference type="EMBL" id="JAUDEA010000016">
    <property type="protein sequence ID" value="MDM8271751.1"/>
    <property type="molecule type" value="Genomic_DNA"/>
</dbReference>
<dbReference type="PANTHER" id="PTHR48099">
    <property type="entry name" value="C-1-TETRAHYDROFOLATE SYNTHASE, CYTOPLASMIC-RELATED"/>
    <property type="match status" value="1"/>
</dbReference>
<reference evidence="14 15" key="3">
    <citation type="submission" date="2023-06" db="EMBL/GenBank/DDBJ databases">
        <authorList>
            <person name="Zeman M."/>
            <person name="Kubasova T."/>
            <person name="Jahodarova E."/>
            <person name="Nykrynova M."/>
            <person name="Rychlik I."/>
        </authorList>
    </citation>
    <scope>NUCLEOTIDE SEQUENCE [LARGE SCALE GENOMIC DNA]</scope>
    <source>
        <strain evidence="14 15">153_Feed</strain>
    </source>
</reference>
<feature type="binding site" evidence="11">
    <location>
        <position position="231"/>
    </location>
    <ligand>
        <name>NADP(+)</name>
        <dbReference type="ChEBI" id="CHEBI:58349"/>
    </ligand>
</feature>
<dbReference type="Gene3D" id="3.40.50.720">
    <property type="entry name" value="NAD(P)-binding Rossmann-like Domain"/>
    <property type="match status" value="1"/>
</dbReference>
<dbReference type="InterPro" id="IPR046346">
    <property type="entry name" value="Aminoacid_DH-like_N_sf"/>
</dbReference>
<evidence type="ECO:0000256" key="3">
    <source>
        <dbReference type="ARBA" id="ARBA00022605"/>
    </source>
</evidence>
<comment type="similarity">
    <text evidence="11">Belongs to the tetrahydrofolate dehydrogenase/cyclohydrolase family.</text>
</comment>
<comment type="catalytic activity">
    <reaction evidence="11">
        <text>(6R)-5,10-methylene-5,6,7,8-tetrahydrofolate + NADP(+) = (6R)-5,10-methenyltetrahydrofolate + NADPH</text>
        <dbReference type="Rhea" id="RHEA:22812"/>
        <dbReference type="ChEBI" id="CHEBI:15636"/>
        <dbReference type="ChEBI" id="CHEBI:57455"/>
        <dbReference type="ChEBI" id="CHEBI:57783"/>
        <dbReference type="ChEBI" id="CHEBI:58349"/>
        <dbReference type="EC" id="1.5.1.5"/>
    </reaction>
</comment>
<protein>
    <recommendedName>
        <fullName evidence="11">Bifunctional protein FolD</fullName>
    </recommendedName>
    <domain>
        <recommendedName>
            <fullName evidence="11">Methylenetetrahydrofolate dehydrogenase</fullName>
            <ecNumber evidence="11">1.5.1.5</ecNumber>
        </recommendedName>
    </domain>
    <domain>
        <recommendedName>
            <fullName evidence="11">Methenyltetrahydrofolate cyclohydrolase</fullName>
            <ecNumber evidence="11">3.5.4.9</ecNumber>
        </recommendedName>
    </domain>
</protein>
<dbReference type="RefSeq" id="WP_289511828.1">
    <property type="nucleotide sequence ID" value="NZ_JAUDEA010000016.1"/>
</dbReference>
<organism evidence="14 15">
    <name type="scientific">Thermophilibacter provencensis</name>
    <dbReference type="NCBI Taxonomy" id="1852386"/>
    <lineage>
        <taxon>Bacteria</taxon>
        <taxon>Bacillati</taxon>
        <taxon>Actinomycetota</taxon>
        <taxon>Coriobacteriia</taxon>
        <taxon>Coriobacteriales</taxon>
        <taxon>Atopobiaceae</taxon>
        <taxon>Thermophilibacter</taxon>
    </lineage>
</organism>
<reference evidence="14 15" key="2">
    <citation type="submission" date="2023-06" db="EMBL/GenBank/DDBJ databases">
        <title>Identification and characterization of horizontal gene transfer across gut microbiota members of farm animals based on homology search.</title>
        <authorList>
            <person name="Schwarzerova J."/>
            <person name="Nykrynova M."/>
            <person name="Jureckova K."/>
            <person name="Cejkova D."/>
            <person name="Rychlik I."/>
        </authorList>
    </citation>
    <scope>NUCLEOTIDE SEQUENCE [LARGE SCALE GENOMIC DNA]</scope>
    <source>
        <strain evidence="14 15">153_Feed</strain>
    </source>
</reference>
<dbReference type="CDD" id="cd01080">
    <property type="entry name" value="NAD_bind_m-THF_DH_Cyclohyd"/>
    <property type="match status" value="1"/>
</dbReference>
<dbReference type="InterPro" id="IPR020630">
    <property type="entry name" value="THF_DH/CycHdrlase_cat_dom"/>
</dbReference>
<evidence type="ECO:0000313" key="15">
    <source>
        <dbReference type="Proteomes" id="UP001529256"/>
    </source>
</evidence>
<dbReference type="SUPFAM" id="SSF51735">
    <property type="entry name" value="NAD(P)-binding Rossmann-fold domains"/>
    <property type="match status" value="1"/>
</dbReference>
<gene>
    <name evidence="11" type="primary">folD</name>
    <name evidence="14" type="ORF">QUW25_08750</name>
</gene>
<evidence type="ECO:0000313" key="14">
    <source>
        <dbReference type="EMBL" id="MDM8271751.1"/>
    </source>
</evidence>
<evidence type="ECO:0000259" key="12">
    <source>
        <dbReference type="Pfam" id="PF00763"/>
    </source>
</evidence>
<dbReference type="Gene3D" id="3.40.50.10860">
    <property type="entry name" value="Leucine Dehydrogenase, chain A, domain 1"/>
    <property type="match status" value="1"/>
</dbReference>
<keyword evidence="4 11" id="KW-0658">Purine biosynthesis</keyword>
<feature type="binding site" evidence="11">
    <location>
        <begin position="165"/>
        <end position="167"/>
    </location>
    <ligand>
        <name>NADP(+)</name>
        <dbReference type="ChEBI" id="CHEBI:58349"/>
    </ligand>
</feature>
<evidence type="ECO:0000256" key="7">
    <source>
        <dbReference type="ARBA" id="ARBA00023002"/>
    </source>
</evidence>
<proteinExistence type="inferred from homology"/>
<keyword evidence="9 11" id="KW-0486">Methionine biosynthesis</keyword>
<evidence type="ECO:0000256" key="6">
    <source>
        <dbReference type="ARBA" id="ARBA00022857"/>
    </source>
</evidence>
<dbReference type="PRINTS" id="PR00085">
    <property type="entry name" value="THFDHDRGNASE"/>
</dbReference>
<evidence type="ECO:0000259" key="13">
    <source>
        <dbReference type="Pfam" id="PF02882"/>
    </source>
</evidence>
<keyword evidence="6 11" id="KW-0521">NADP</keyword>
<evidence type="ECO:0000256" key="9">
    <source>
        <dbReference type="ARBA" id="ARBA00023167"/>
    </source>
</evidence>
<accession>A0ABT7V5J9</accession>
<comment type="function">
    <text evidence="11">Catalyzes the oxidation of 5,10-methylenetetrahydrofolate to 5,10-methenyltetrahydrofolate and then the hydrolysis of 5,10-methenyltetrahydrofolate to 10-formyltetrahydrofolate.</text>
</comment>
<evidence type="ECO:0000256" key="11">
    <source>
        <dbReference type="HAMAP-Rule" id="MF_01576"/>
    </source>
</evidence>
<dbReference type="SUPFAM" id="SSF53223">
    <property type="entry name" value="Aminoacid dehydrogenase-like, N-terminal domain"/>
    <property type="match status" value="1"/>
</dbReference>
<dbReference type="Pfam" id="PF00763">
    <property type="entry name" value="THF_DHG_CYH"/>
    <property type="match status" value="1"/>
</dbReference>
<keyword evidence="2 11" id="KW-0554">One-carbon metabolism</keyword>
<comment type="catalytic activity">
    <reaction evidence="11">
        <text>(6R)-5,10-methenyltetrahydrofolate + H2O = (6R)-10-formyltetrahydrofolate + H(+)</text>
        <dbReference type="Rhea" id="RHEA:23700"/>
        <dbReference type="ChEBI" id="CHEBI:15377"/>
        <dbReference type="ChEBI" id="CHEBI:15378"/>
        <dbReference type="ChEBI" id="CHEBI:57455"/>
        <dbReference type="ChEBI" id="CHEBI:195366"/>
        <dbReference type="EC" id="3.5.4.9"/>
    </reaction>
</comment>
<sequence length="284" mass="28502">MARLLKGAPAAAALTERTAARSAALAERGIVPTFAVVRVGERSDDLAYERAAEKRCAAAGVAVRKVVLPVSCDQAELNAALEELGAQDEVHGILLFRPLPVHLDEGAAATCIPAEKDVDCAGPLGLLATLSGRGAGFAPCTAEAVLALLDHYEVPLDGANVTVIGRSLVIGRPVAALLLARNATVTTCHTHTRDLAAACSGADVIVAAAGAPGTVGAACVHPGQVLVDVGTTWDAAAGRLRGDVDAEAVAPVVSALSPVPGGVGSLTTAILVSHVVTAAERMCA</sequence>
<dbReference type="InterPro" id="IPR036291">
    <property type="entry name" value="NAD(P)-bd_dom_sf"/>
</dbReference>
<dbReference type="Proteomes" id="UP001529256">
    <property type="component" value="Unassembled WGS sequence"/>
</dbReference>
<dbReference type="HAMAP" id="MF_01576">
    <property type="entry name" value="THF_DHG_CYH"/>
    <property type="match status" value="1"/>
</dbReference>
<evidence type="ECO:0000256" key="10">
    <source>
        <dbReference type="ARBA" id="ARBA00023268"/>
    </source>
</evidence>
<evidence type="ECO:0000256" key="4">
    <source>
        <dbReference type="ARBA" id="ARBA00022755"/>
    </source>
</evidence>
<dbReference type="InterPro" id="IPR020631">
    <property type="entry name" value="THF_DH/CycHdrlase_NAD-bd_dom"/>
</dbReference>
<reference evidence="15" key="1">
    <citation type="submission" date="2023-06" db="EMBL/GenBank/DDBJ databases">
        <title>Identification and characterization of horizontal gene transfer across gut microbiota members of farm animals based on homology search.</title>
        <authorList>
            <person name="Zeman M."/>
            <person name="Kubasova T."/>
            <person name="Jahodarova E."/>
            <person name="Nykrynova M."/>
            <person name="Rychlik I."/>
        </authorList>
    </citation>
    <scope>NUCLEOTIDE SEQUENCE [LARGE SCALE GENOMIC DNA]</scope>
    <source>
        <strain evidence="15">153_Feed</strain>
    </source>
</reference>
<keyword evidence="7 11" id="KW-0560">Oxidoreductase</keyword>
<evidence type="ECO:0000256" key="1">
    <source>
        <dbReference type="ARBA" id="ARBA00004777"/>
    </source>
</evidence>
<comment type="caution">
    <text evidence="11">Lacks conserved residue(s) required for the propagation of feature annotation.</text>
</comment>
<dbReference type="Pfam" id="PF02882">
    <property type="entry name" value="THF_DHG_CYH_C"/>
    <property type="match status" value="1"/>
</dbReference>
<dbReference type="InterPro" id="IPR000672">
    <property type="entry name" value="THF_DH/CycHdrlase"/>
</dbReference>
<keyword evidence="5 11" id="KW-0378">Hydrolase</keyword>
<keyword evidence="15" id="KW-1185">Reference proteome</keyword>
<name>A0ABT7V5J9_9ACTN</name>
<keyword evidence="8 11" id="KW-0368">Histidine biosynthesis</keyword>
<dbReference type="EC" id="1.5.1.5" evidence="11"/>
<feature type="domain" description="Tetrahydrofolate dehydrogenase/cyclohydrolase catalytic" evidence="12">
    <location>
        <begin position="5"/>
        <end position="119"/>
    </location>
</feature>
<comment type="caution">
    <text evidence="14">The sequence shown here is derived from an EMBL/GenBank/DDBJ whole genome shotgun (WGS) entry which is preliminary data.</text>
</comment>
<evidence type="ECO:0000256" key="2">
    <source>
        <dbReference type="ARBA" id="ARBA00022563"/>
    </source>
</evidence>
<evidence type="ECO:0000256" key="5">
    <source>
        <dbReference type="ARBA" id="ARBA00022801"/>
    </source>
</evidence>
<dbReference type="EC" id="3.5.4.9" evidence="11"/>
<comment type="subunit">
    <text evidence="11">Homodimer.</text>
</comment>
<keyword evidence="10 11" id="KW-0511">Multifunctional enzyme</keyword>
<evidence type="ECO:0000256" key="8">
    <source>
        <dbReference type="ARBA" id="ARBA00023102"/>
    </source>
</evidence>
<feature type="domain" description="Tetrahydrofolate dehydrogenase/cyclohydrolase NAD(P)-binding" evidence="13">
    <location>
        <begin position="139"/>
        <end position="281"/>
    </location>
</feature>
<keyword evidence="3 11" id="KW-0028">Amino-acid biosynthesis</keyword>
<comment type="pathway">
    <text evidence="1 11">One-carbon metabolism; tetrahydrofolate interconversion.</text>
</comment>
<dbReference type="PANTHER" id="PTHR48099:SF5">
    <property type="entry name" value="C-1-TETRAHYDROFOLATE SYNTHASE, CYTOPLASMIC"/>
    <property type="match status" value="1"/>
</dbReference>